<dbReference type="AlphaFoldDB" id="A0A8T2J460"/>
<gene>
    <name evidence="2" type="ORF">GDO86_008738</name>
</gene>
<organism evidence="2 3">
    <name type="scientific">Hymenochirus boettgeri</name>
    <name type="common">Congo dwarf clawed frog</name>
    <dbReference type="NCBI Taxonomy" id="247094"/>
    <lineage>
        <taxon>Eukaryota</taxon>
        <taxon>Metazoa</taxon>
        <taxon>Chordata</taxon>
        <taxon>Craniata</taxon>
        <taxon>Vertebrata</taxon>
        <taxon>Euteleostomi</taxon>
        <taxon>Amphibia</taxon>
        <taxon>Batrachia</taxon>
        <taxon>Anura</taxon>
        <taxon>Pipoidea</taxon>
        <taxon>Pipidae</taxon>
        <taxon>Pipinae</taxon>
        <taxon>Hymenochirus</taxon>
    </lineage>
</organism>
<dbReference type="PANTHER" id="PTHR38004">
    <property type="entry name" value="PROLINE-RICH PROTEIN 33"/>
    <property type="match status" value="1"/>
</dbReference>
<name>A0A8T2J460_9PIPI</name>
<protein>
    <submittedName>
        <fullName evidence="2">Uncharacterized protein</fullName>
    </submittedName>
</protein>
<reference evidence="2" key="1">
    <citation type="thesis" date="2020" institute="ProQuest LLC" country="789 East Eisenhower Parkway, Ann Arbor, MI, USA">
        <title>Comparative Genomics and Chromosome Evolution.</title>
        <authorList>
            <person name="Mudd A.B."/>
        </authorList>
    </citation>
    <scope>NUCLEOTIDE SEQUENCE</scope>
    <source>
        <strain evidence="2">Female2</strain>
        <tissue evidence="2">Blood</tissue>
    </source>
</reference>
<evidence type="ECO:0000313" key="3">
    <source>
        <dbReference type="Proteomes" id="UP000812440"/>
    </source>
</evidence>
<evidence type="ECO:0000313" key="2">
    <source>
        <dbReference type="EMBL" id="KAG8438158.1"/>
    </source>
</evidence>
<comment type="caution">
    <text evidence="2">The sequence shown here is derived from an EMBL/GenBank/DDBJ whole genome shotgun (WGS) entry which is preliminary data.</text>
</comment>
<keyword evidence="3" id="KW-1185">Reference proteome</keyword>
<accession>A0A8T2J460</accession>
<dbReference type="PANTHER" id="PTHR38004:SF1">
    <property type="entry name" value="PROLINE-RICH PROTEIN 33"/>
    <property type="match status" value="1"/>
</dbReference>
<proteinExistence type="predicted"/>
<evidence type="ECO:0000256" key="1">
    <source>
        <dbReference type="SAM" id="MobiDB-lite"/>
    </source>
</evidence>
<dbReference type="Proteomes" id="UP000812440">
    <property type="component" value="Chromosome 4"/>
</dbReference>
<sequence>MLLLVTPWEDPGPTSPTHHPTAPKPSKDNARLSRLLRKAARGVGCSNLLRNLQKSFRSTLPPLEVTPPSSAQEPLSLPTKETSLLKTLKTKTSKKEAGGGWARLVKHLM</sequence>
<feature type="compositionally biased region" description="Low complexity" evidence="1">
    <location>
        <begin position="74"/>
        <end position="87"/>
    </location>
</feature>
<dbReference type="EMBL" id="JAACNH010000007">
    <property type="protein sequence ID" value="KAG8438158.1"/>
    <property type="molecule type" value="Genomic_DNA"/>
</dbReference>
<feature type="region of interest" description="Disordered" evidence="1">
    <location>
        <begin position="58"/>
        <end position="97"/>
    </location>
</feature>
<feature type="region of interest" description="Disordered" evidence="1">
    <location>
        <begin position="1"/>
        <end position="29"/>
    </location>
</feature>